<feature type="domain" description="Transcription initiation factor TFIID subunit 2 TPR repeats" evidence="3">
    <location>
        <begin position="2"/>
        <end position="180"/>
    </location>
</feature>
<dbReference type="PANTHER" id="PTHR15137:SF9">
    <property type="entry name" value="TRANSCRIPTION INITIATION FACTOR TFIID SUBUNIT 2"/>
    <property type="match status" value="1"/>
</dbReference>
<organism evidence="4 5">
    <name type="scientific">Geodia barretti</name>
    <name type="common">Barrett's horny sponge</name>
    <dbReference type="NCBI Taxonomy" id="519541"/>
    <lineage>
        <taxon>Eukaryota</taxon>
        <taxon>Metazoa</taxon>
        <taxon>Porifera</taxon>
        <taxon>Demospongiae</taxon>
        <taxon>Heteroscleromorpha</taxon>
        <taxon>Tetractinellida</taxon>
        <taxon>Astrophorina</taxon>
        <taxon>Geodiidae</taxon>
        <taxon>Geodia</taxon>
    </lineage>
</organism>
<accession>A0AA35SBN4</accession>
<evidence type="ECO:0000259" key="3">
    <source>
        <dbReference type="Pfam" id="PF25577"/>
    </source>
</evidence>
<name>A0AA35SBN4_GEOBA</name>
<protein>
    <recommendedName>
        <fullName evidence="1">Transcription initiation factor TFIID 150 kDa subunit</fullName>
    </recommendedName>
</protein>
<dbReference type="GO" id="GO:0000976">
    <property type="term" value="F:transcription cis-regulatory region binding"/>
    <property type="evidence" value="ECO:0007669"/>
    <property type="project" value="TreeGrafter"/>
</dbReference>
<dbReference type="GO" id="GO:0016251">
    <property type="term" value="F:RNA polymerase II general transcription initiation factor activity"/>
    <property type="evidence" value="ECO:0007669"/>
    <property type="project" value="TreeGrafter"/>
</dbReference>
<dbReference type="EMBL" id="CASHTH010002205">
    <property type="protein sequence ID" value="CAI8026208.1"/>
    <property type="molecule type" value="Genomic_DNA"/>
</dbReference>
<gene>
    <name evidence="4" type="ORF">GBAR_LOCUS15085</name>
</gene>
<feature type="region of interest" description="Disordered" evidence="2">
    <location>
        <begin position="226"/>
        <end position="259"/>
    </location>
</feature>
<evidence type="ECO:0000313" key="5">
    <source>
        <dbReference type="Proteomes" id="UP001174909"/>
    </source>
</evidence>
<feature type="compositionally biased region" description="Low complexity" evidence="2">
    <location>
        <begin position="239"/>
        <end position="257"/>
    </location>
</feature>
<dbReference type="Proteomes" id="UP001174909">
    <property type="component" value="Unassembled WGS sequence"/>
</dbReference>
<dbReference type="InterPro" id="IPR016024">
    <property type="entry name" value="ARM-type_fold"/>
</dbReference>
<proteinExistence type="predicted"/>
<sequence length="332" mass="36197">MTSESQAILQEIVQGLNIEKVIPSYKHSITASCLAGLRVLQKNGHLPTDSSLFREYASKDNFVEVRLAALKALVDIVQAEHSEGDMNFLLDIVENDIPAVRLWVLQMLASNPPFTRKTESKLNTLTLVERMWSLICVKFSHDSRSRNAAVDVYSALYGRLTPTCLPQGLGIVIDLKEKVARSSLASPALSPKTLISATDDTRPKTISPTPPVSGLLQKELLNSTPSPVIPQIKMEPMDTSPGAAITSGGSTSTGSASVKSLSLKIPTSHLKRPLLPYTHEGGEFPTPSPELGPSGAPSEGSLSPYPSKHKKRKSEHKHKKKNKHKQKHKHRS</sequence>
<reference evidence="4" key="1">
    <citation type="submission" date="2023-03" db="EMBL/GenBank/DDBJ databases">
        <authorList>
            <person name="Steffen K."/>
            <person name="Cardenas P."/>
        </authorList>
    </citation>
    <scope>NUCLEOTIDE SEQUENCE</scope>
</reference>
<feature type="region of interest" description="Disordered" evidence="2">
    <location>
        <begin position="273"/>
        <end position="332"/>
    </location>
</feature>
<dbReference type="InterPro" id="IPR057991">
    <property type="entry name" value="TPR_TAF2_C"/>
</dbReference>
<dbReference type="PANTHER" id="PTHR15137">
    <property type="entry name" value="TRANSCRIPTION INITIATION FACTOR TFIID"/>
    <property type="match status" value="1"/>
</dbReference>
<evidence type="ECO:0000313" key="4">
    <source>
        <dbReference type="EMBL" id="CAI8026208.1"/>
    </source>
</evidence>
<dbReference type="Pfam" id="PF25577">
    <property type="entry name" value="TPR_TAF2_C"/>
    <property type="match status" value="1"/>
</dbReference>
<dbReference type="GO" id="GO:0003682">
    <property type="term" value="F:chromatin binding"/>
    <property type="evidence" value="ECO:0007669"/>
    <property type="project" value="TreeGrafter"/>
</dbReference>
<keyword evidence="5" id="KW-1185">Reference proteome</keyword>
<comment type="caution">
    <text evidence="4">The sequence shown here is derived from an EMBL/GenBank/DDBJ whole genome shotgun (WGS) entry which is preliminary data.</text>
</comment>
<dbReference type="InterPro" id="IPR037813">
    <property type="entry name" value="TAF2"/>
</dbReference>
<dbReference type="SUPFAM" id="SSF48371">
    <property type="entry name" value="ARM repeat"/>
    <property type="match status" value="1"/>
</dbReference>
<dbReference type="GO" id="GO:0005669">
    <property type="term" value="C:transcription factor TFIID complex"/>
    <property type="evidence" value="ECO:0007669"/>
    <property type="project" value="InterPro"/>
</dbReference>
<feature type="compositionally biased region" description="Basic residues" evidence="2">
    <location>
        <begin position="307"/>
        <end position="332"/>
    </location>
</feature>
<evidence type="ECO:0000256" key="2">
    <source>
        <dbReference type="SAM" id="MobiDB-lite"/>
    </source>
</evidence>
<dbReference type="GO" id="GO:0006367">
    <property type="term" value="P:transcription initiation at RNA polymerase II promoter"/>
    <property type="evidence" value="ECO:0007669"/>
    <property type="project" value="TreeGrafter"/>
</dbReference>
<evidence type="ECO:0000256" key="1">
    <source>
        <dbReference type="ARBA" id="ARBA00033345"/>
    </source>
</evidence>
<dbReference type="AlphaFoldDB" id="A0AA35SBN4"/>